<dbReference type="WBParaSite" id="HPLM_0001925801-mRNA-1">
    <property type="protein sequence ID" value="HPLM_0001925801-mRNA-1"/>
    <property type="gene ID" value="HPLM_0001925801"/>
</dbReference>
<reference evidence="1" key="1">
    <citation type="submission" date="2017-02" db="UniProtKB">
        <authorList>
            <consortium name="WormBaseParasite"/>
        </authorList>
    </citation>
    <scope>IDENTIFICATION</scope>
</reference>
<accession>A0A0N4X4G6</accession>
<sequence length="52" mass="6077">LYEHYPSPHNAYRTLILTSSITKQRLCGSDVFLRNRSSQPNQEVAIYPLVWL</sequence>
<dbReference type="AlphaFoldDB" id="A0A0N4X4G6"/>
<name>A0A0N4X4G6_HAEPC</name>
<organism evidence="1">
    <name type="scientific">Haemonchus placei</name>
    <name type="common">Barber's pole worm</name>
    <dbReference type="NCBI Taxonomy" id="6290"/>
    <lineage>
        <taxon>Eukaryota</taxon>
        <taxon>Metazoa</taxon>
        <taxon>Ecdysozoa</taxon>
        <taxon>Nematoda</taxon>
        <taxon>Chromadorea</taxon>
        <taxon>Rhabditida</taxon>
        <taxon>Rhabditina</taxon>
        <taxon>Rhabditomorpha</taxon>
        <taxon>Strongyloidea</taxon>
        <taxon>Trichostrongylidae</taxon>
        <taxon>Haemonchus</taxon>
    </lineage>
</organism>
<evidence type="ECO:0000313" key="1">
    <source>
        <dbReference type="WBParaSite" id="HPLM_0001925801-mRNA-1"/>
    </source>
</evidence>
<proteinExistence type="predicted"/>
<protein>
    <submittedName>
        <fullName evidence="1">Uncharacterized protein</fullName>
    </submittedName>
</protein>